<name>A0AAD9ECM2_9PEZI</name>
<accession>A0AAD9ECM2</accession>
<dbReference type="EMBL" id="JAQOWY010000593">
    <property type="protein sequence ID" value="KAK1840106.1"/>
    <property type="molecule type" value="Genomic_DNA"/>
</dbReference>
<feature type="region of interest" description="Disordered" evidence="1">
    <location>
        <begin position="20"/>
        <end position="48"/>
    </location>
</feature>
<sequence>MIGMLFTIATARTKEWNYPPVLSTSPRPEPLIGDSPGGRCTAHPNLGGGEDMPSPVVFTAFLASWPPSQLGFSTPPVPEVPEGRTSDHMRHHVATSG</sequence>
<protein>
    <submittedName>
        <fullName evidence="2">Uncharacterized protein</fullName>
    </submittedName>
</protein>
<dbReference type="Proteomes" id="UP001243330">
    <property type="component" value="Unassembled WGS sequence"/>
</dbReference>
<reference evidence="2" key="1">
    <citation type="submission" date="2023-01" db="EMBL/GenBank/DDBJ databases">
        <title>Colletotrichum chrysophilum M932 genome sequence.</title>
        <authorList>
            <person name="Baroncelli R."/>
        </authorList>
    </citation>
    <scope>NUCLEOTIDE SEQUENCE</scope>
    <source>
        <strain evidence="2">M932</strain>
    </source>
</reference>
<feature type="region of interest" description="Disordered" evidence="1">
    <location>
        <begin position="71"/>
        <end position="97"/>
    </location>
</feature>
<evidence type="ECO:0000313" key="3">
    <source>
        <dbReference type="Proteomes" id="UP001243330"/>
    </source>
</evidence>
<proteinExistence type="predicted"/>
<dbReference type="AlphaFoldDB" id="A0AAD9ECM2"/>
<comment type="caution">
    <text evidence="2">The sequence shown here is derived from an EMBL/GenBank/DDBJ whole genome shotgun (WGS) entry which is preliminary data.</text>
</comment>
<evidence type="ECO:0000313" key="2">
    <source>
        <dbReference type="EMBL" id="KAK1840106.1"/>
    </source>
</evidence>
<gene>
    <name evidence="2" type="ORF">CCHR01_17267</name>
</gene>
<evidence type="ECO:0000256" key="1">
    <source>
        <dbReference type="SAM" id="MobiDB-lite"/>
    </source>
</evidence>
<organism evidence="2 3">
    <name type="scientific">Colletotrichum chrysophilum</name>
    <dbReference type="NCBI Taxonomy" id="1836956"/>
    <lineage>
        <taxon>Eukaryota</taxon>
        <taxon>Fungi</taxon>
        <taxon>Dikarya</taxon>
        <taxon>Ascomycota</taxon>
        <taxon>Pezizomycotina</taxon>
        <taxon>Sordariomycetes</taxon>
        <taxon>Hypocreomycetidae</taxon>
        <taxon>Glomerellales</taxon>
        <taxon>Glomerellaceae</taxon>
        <taxon>Colletotrichum</taxon>
        <taxon>Colletotrichum gloeosporioides species complex</taxon>
    </lineage>
</organism>
<keyword evidence="3" id="KW-1185">Reference proteome</keyword>